<feature type="domain" description="DUF7979" evidence="2">
    <location>
        <begin position="57"/>
        <end position="123"/>
    </location>
</feature>
<dbReference type="AlphaFoldDB" id="A0A8J7YM18"/>
<dbReference type="EMBL" id="RKLQ01000003">
    <property type="protein sequence ID" value="MBX0305269.1"/>
    <property type="molecule type" value="Genomic_DNA"/>
</dbReference>
<evidence type="ECO:0000313" key="4">
    <source>
        <dbReference type="Proteomes" id="UP000783863"/>
    </source>
</evidence>
<sequence>MHRRPFLLAGLSLLAVVSGCATTQTTPVATTPTPPATATPTEPTPTPRTASHYDCPYVLTVEVVSEERGSEADMTRQYSDLSAQAQREFRRGVRNGTVELGKRLPDRWDDPPHVVEYDGRQYSASVIVC</sequence>
<feature type="region of interest" description="Disordered" evidence="1">
    <location>
        <begin position="24"/>
        <end position="52"/>
    </location>
</feature>
<accession>A0A8J7YM18</accession>
<dbReference type="PROSITE" id="PS51257">
    <property type="entry name" value="PROKAR_LIPOPROTEIN"/>
    <property type="match status" value="1"/>
</dbReference>
<dbReference type="RefSeq" id="WP_220589508.1">
    <property type="nucleotide sequence ID" value="NZ_RKLQ01000003.1"/>
</dbReference>
<dbReference type="Proteomes" id="UP000783863">
    <property type="component" value="Unassembled WGS sequence"/>
</dbReference>
<proteinExistence type="predicted"/>
<gene>
    <name evidence="3" type="ORF">EGD98_16525</name>
</gene>
<dbReference type="Pfam" id="PF25934">
    <property type="entry name" value="DUF7979"/>
    <property type="match status" value="1"/>
</dbReference>
<comment type="caution">
    <text evidence="3">The sequence shown here is derived from an EMBL/GenBank/DDBJ whole genome shotgun (WGS) entry which is preliminary data.</text>
</comment>
<feature type="compositionally biased region" description="Pro residues" evidence="1">
    <location>
        <begin position="32"/>
        <end position="46"/>
    </location>
</feature>
<evidence type="ECO:0000313" key="3">
    <source>
        <dbReference type="EMBL" id="MBX0305269.1"/>
    </source>
</evidence>
<organism evidence="3 4">
    <name type="scientific">Haloarcula salinisoli</name>
    <dbReference type="NCBI Taxonomy" id="2487746"/>
    <lineage>
        <taxon>Archaea</taxon>
        <taxon>Methanobacteriati</taxon>
        <taxon>Methanobacteriota</taxon>
        <taxon>Stenosarchaea group</taxon>
        <taxon>Halobacteria</taxon>
        <taxon>Halobacteriales</taxon>
        <taxon>Haloarculaceae</taxon>
        <taxon>Haloarcula</taxon>
    </lineage>
</organism>
<keyword evidence="4" id="KW-1185">Reference proteome</keyword>
<name>A0A8J7YM18_9EURY</name>
<dbReference type="InterPro" id="IPR058285">
    <property type="entry name" value="DUF7979"/>
</dbReference>
<reference evidence="3" key="1">
    <citation type="submission" date="2021-06" db="EMBL/GenBank/DDBJ databases">
        <title>Halomicroarcula sp. F24A a new haloarchaeum isolated from saline soil.</title>
        <authorList>
            <person name="Duran-Viseras A."/>
            <person name="Sanchez-Porro C."/>
            <person name="Ventosa A."/>
        </authorList>
    </citation>
    <scope>NUCLEOTIDE SEQUENCE</scope>
    <source>
        <strain evidence="3">F24A</strain>
    </source>
</reference>
<evidence type="ECO:0000256" key="1">
    <source>
        <dbReference type="SAM" id="MobiDB-lite"/>
    </source>
</evidence>
<protein>
    <recommendedName>
        <fullName evidence="2">DUF7979 domain-containing protein</fullName>
    </recommendedName>
</protein>
<evidence type="ECO:0000259" key="2">
    <source>
        <dbReference type="Pfam" id="PF25934"/>
    </source>
</evidence>